<keyword evidence="1" id="KW-0732">Signal</keyword>
<dbReference type="AlphaFoldDB" id="A0A378U543"/>
<dbReference type="EMBL" id="UGQL01000002">
    <property type="protein sequence ID" value="STZ69734.1"/>
    <property type="molecule type" value="Genomic_DNA"/>
</dbReference>
<evidence type="ECO:0008006" key="4">
    <source>
        <dbReference type="Google" id="ProtNLM"/>
    </source>
</evidence>
<evidence type="ECO:0000256" key="1">
    <source>
        <dbReference type="SAM" id="SignalP"/>
    </source>
</evidence>
<dbReference type="Proteomes" id="UP000255024">
    <property type="component" value="Unassembled WGS sequence"/>
</dbReference>
<dbReference type="RefSeq" id="WP_115092390.1">
    <property type="nucleotide sequence ID" value="NZ_CP068107.1"/>
</dbReference>
<organism evidence="2 3">
    <name type="scientific">Myroides odoratus</name>
    <name type="common">Flavobacterium odoratum</name>
    <dbReference type="NCBI Taxonomy" id="256"/>
    <lineage>
        <taxon>Bacteria</taxon>
        <taxon>Pseudomonadati</taxon>
        <taxon>Bacteroidota</taxon>
        <taxon>Flavobacteriia</taxon>
        <taxon>Flavobacteriales</taxon>
        <taxon>Flavobacteriaceae</taxon>
        <taxon>Myroides</taxon>
    </lineage>
</organism>
<evidence type="ECO:0000313" key="3">
    <source>
        <dbReference type="Proteomes" id="UP000255024"/>
    </source>
</evidence>
<sequence>MKKPAILTLLLLTMSTGAFAQMALDRIDANPKWKQYDHFYERDASSIYPHDRIEYELEDGRIKSYRLYYNNDELGKVFDVFYDDQGRVYQEVLMYDADRGQVREVVFESSFTYDDKGVLIDDGEHTYTKIVKGRPMIVTSREYSEDYQRGFSTVRAYNESGTIRLEKTTFFEEGEKKIRTSTYKYDSCGNVSEVSTRTTIAPNYTKQKRRKKDKTPPVRPVIEKEEFAYEYDGDCIWTKKYKVEEGEKTLLRERELVK</sequence>
<protein>
    <recommendedName>
        <fullName evidence="4">YD repeat (Two copies)</fullName>
    </recommendedName>
</protein>
<dbReference type="Gene3D" id="2.180.10.10">
    <property type="entry name" value="RHS repeat-associated core"/>
    <property type="match status" value="1"/>
</dbReference>
<name>A0A378U543_MYROD</name>
<accession>A0A378U543</accession>
<reference evidence="2 3" key="1">
    <citation type="submission" date="2018-06" db="EMBL/GenBank/DDBJ databases">
        <authorList>
            <consortium name="Pathogen Informatics"/>
            <person name="Doyle S."/>
        </authorList>
    </citation>
    <scope>NUCLEOTIDE SEQUENCE [LARGE SCALE GENOMIC DNA]</scope>
    <source>
        <strain evidence="2 3">NCTC11179</strain>
    </source>
</reference>
<proteinExistence type="predicted"/>
<feature type="chain" id="PRO_5016953660" description="YD repeat (Two copies)" evidence="1">
    <location>
        <begin position="21"/>
        <end position="258"/>
    </location>
</feature>
<evidence type="ECO:0000313" key="2">
    <source>
        <dbReference type="EMBL" id="STZ69734.1"/>
    </source>
</evidence>
<gene>
    <name evidence="2" type="ORF">NCTC11179_03249</name>
</gene>
<feature type="signal peptide" evidence="1">
    <location>
        <begin position="1"/>
        <end position="20"/>
    </location>
</feature>
<keyword evidence="3" id="KW-1185">Reference proteome</keyword>